<evidence type="ECO:0000313" key="2">
    <source>
        <dbReference type="EMBL" id="NJP97071.1"/>
    </source>
</evidence>
<dbReference type="PANTHER" id="PTHR11803:SF58">
    <property type="entry name" value="PROTEIN HMF1-RELATED"/>
    <property type="match status" value="1"/>
</dbReference>
<dbReference type="Gene3D" id="3.30.1330.40">
    <property type="entry name" value="RutC-like"/>
    <property type="match status" value="1"/>
</dbReference>
<dbReference type="Pfam" id="PF01042">
    <property type="entry name" value="Ribonuc_L-PSP"/>
    <property type="match status" value="1"/>
</dbReference>
<dbReference type="RefSeq" id="WP_168018687.1">
    <property type="nucleotide sequence ID" value="NZ_JAATEP010000059.1"/>
</dbReference>
<reference evidence="2 3" key="1">
    <citation type="submission" date="2020-03" db="EMBL/GenBank/DDBJ databases">
        <title>WGS of actinomycetes isolated from Thailand.</title>
        <authorList>
            <person name="Thawai C."/>
        </authorList>
    </citation>
    <scope>NUCLEOTIDE SEQUENCE [LARGE SCALE GENOMIC DNA]</scope>
    <source>
        <strain evidence="2 3">FMUSA5-5</strain>
    </source>
</reference>
<evidence type="ECO:0000256" key="1">
    <source>
        <dbReference type="ARBA" id="ARBA00010552"/>
    </source>
</evidence>
<dbReference type="Proteomes" id="UP000696294">
    <property type="component" value="Unassembled WGS sequence"/>
</dbReference>
<accession>A0ABX1BP72</accession>
<protein>
    <submittedName>
        <fullName evidence="2">RidA family protein</fullName>
    </submittedName>
</protein>
<gene>
    <name evidence="2" type="ORF">HCN51_47910</name>
</gene>
<dbReference type="PANTHER" id="PTHR11803">
    <property type="entry name" value="2-IMINOBUTANOATE/2-IMINOPROPANOATE DEAMINASE RIDA"/>
    <property type="match status" value="1"/>
</dbReference>
<dbReference type="InterPro" id="IPR019897">
    <property type="entry name" value="RidA_CS"/>
</dbReference>
<comment type="similarity">
    <text evidence="1">Belongs to the RutC family.</text>
</comment>
<organism evidence="2 3">
    <name type="scientific">Nonomuraea composti</name>
    <dbReference type="NCBI Taxonomy" id="2720023"/>
    <lineage>
        <taxon>Bacteria</taxon>
        <taxon>Bacillati</taxon>
        <taxon>Actinomycetota</taxon>
        <taxon>Actinomycetes</taxon>
        <taxon>Streptosporangiales</taxon>
        <taxon>Streptosporangiaceae</taxon>
        <taxon>Nonomuraea</taxon>
    </lineage>
</organism>
<dbReference type="EMBL" id="JAATEP010000059">
    <property type="protein sequence ID" value="NJP97071.1"/>
    <property type="molecule type" value="Genomic_DNA"/>
</dbReference>
<keyword evidence="3" id="KW-1185">Reference proteome</keyword>
<dbReference type="CDD" id="cd00448">
    <property type="entry name" value="YjgF_YER057c_UK114_family"/>
    <property type="match status" value="1"/>
</dbReference>
<proteinExistence type="inferred from homology"/>
<evidence type="ECO:0000313" key="3">
    <source>
        <dbReference type="Proteomes" id="UP000696294"/>
    </source>
</evidence>
<comment type="caution">
    <text evidence="2">The sequence shown here is derived from an EMBL/GenBank/DDBJ whole genome shotgun (WGS) entry which is preliminary data.</text>
</comment>
<name>A0ABX1BP72_9ACTN</name>
<dbReference type="PROSITE" id="PS01094">
    <property type="entry name" value="UPF0076"/>
    <property type="match status" value="1"/>
</dbReference>
<dbReference type="SUPFAM" id="SSF55298">
    <property type="entry name" value="YjgF-like"/>
    <property type="match status" value="1"/>
</dbReference>
<sequence length="124" mass="13082">MPVRHLPPAFDTLPIAKASIAGSLVFCTVVPEDDSGAIVGASIVEQARVVFAKLAETLKECGCELGAVVHVTVYLPDIADRGGMTQVWREVFPDTPPARATIGVSSLAHPDIKIEITAIAYKGD</sequence>
<dbReference type="InterPro" id="IPR006175">
    <property type="entry name" value="YjgF/YER057c/UK114"/>
</dbReference>
<dbReference type="InterPro" id="IPR035959">
    <property type="entry name" value="RutC-like_sf"/>
</dbReference>